<dbReference type="PANTHER" id="PTHR12589:SF7">
    <property type="entry name" value="6-PYRUVOYL TETRAHYDROBIOPTERIN SYNTHASE"/>
    <property type="match status" value="1"/>
</dbReference>
<evidence type="ECO:0000256" key="8">
    <source>
        <dbReference type="ARBA" id="ARBA00023239"/>
    </source>
</evidence>
<evidence type="ECO:0000256" key="10">
    <source>
        <dbReference type="ARBA" id="ARBA00048807"/>
    </source>
</evidence>
<evidence type="ECO:0000256" key="3">
    <source>
        <dbReference type="ARBA" id="ARBA00008900"/>
    </source>
</evidence>
<dbReference type="SUPFAM" id="SSF55620">
    <property type="entry name" value="Tetrahydrobiopterin biosynthesis enzymes-like"/>
    <property type="match status" value="1"/>
</dbReference>
<evidence type="ECO:0000256" key="2">
    <source>
        <dbReference type="ARBA" id="ARBA00005061"/>
    </source>
</evidence>
<dbReference type="Gene3D" id="3.30.479.10">
    <property type="entry name" value="6-pyruvoyl tetrahydropterin synthase/QueD"/>
    <property type="match status" value="1"/>
</dbReference>
<dbReference type="PANTHER" id="PTHR12589">
    <property type="entry name" value="PYRUVOYL TETRAHYDROBIOPTERIN SYNTHASE"/>
    <property type="match status" value="1"/>
</dbReference>
<comment type="pathway">
    <text evidence="2">Purine metabolism; 7-cyano-7-deazaguanine biosynthesis.</text>
</comment>
<keyword evidence="8" id="KW-0456">Lyase</keyword>
<dbReference type="Proteomes" id="UP001484239">
    <property type="component" value="Unassembled WGS sequence"/>
</dbReference>
<evidence type="ECO:0000256" key="4">
    <source>
        <dbReference type="ARBA" id="ARBA00012982"/>
    </source>
</evidence>
<dbReference type="RefSeq" id="WP_405278835.1">
    <property type="nucleotide sequence ID" value="NZ_CP144380.1"/>
</dbReference>
<comment type="caution">
    <text evidence="11">The sequence shown here is derived from an EMBL/GenBank/DDBJ whole genome shotgun (WGS) entry which is preliminary data.</text>
</comment>
<evidence type="ECO:0000256" key="9">
    <source>
        <dbReference type="ARBA" id="ARBA00031449"/>
    </source>
</evidence>
<dbReference type="InterPro" id="IPR038418">
    <property type="entry name" value="6-PTP_synth/QueD_sf"/>
</dbReference>
<reference evidence="11 12" key="1">
    <citation type="submission" date="2024-02" db="EMBL/GenBank/DDBJ databases">
        <title>A novel Gemmatimonadota bacterium.</title>
        <authorList>
            <person name="Du Z.-J."/>
            <person name="Ye Y.-Q."/>
        </authorList>
    </citation>
    <scope>NUCLEOTIDE SEQUENCE [LARGE SCALE GENOMIC DNA]</scope>
    <source>
        <strain evidence="11 12">DH-20</strain>
    </source>
</reference>
<organism evidence="11 12">
    <name type="scientific">Gaopeijia maritima</name>
    <dbReference type="NCBI Taxonomy" id="3119007"/>
    <lineage>
        <taxon>Bacteria</taxon>
        <taxon>Pseudomonadati</taxon>
        <taxon>Gemmatimonadota</taxon>
        <taxon>Longimicrobiia</taxon>
        <taxon>Gaopeijiales</taxon>
        <taxon>Gaopeijiaceae</taxon>
        <taxon>Gaopeijia</taxon>
    </lineage>
</organism>
<dbReference type="InterPro" id="IPR007115">
    <property type="entry name" value="6-PTP_synth/QueD"/>
</dbReference>
<dbReference type="Pfam" id="PF01242">
    <property type="entry name" value="PTPS"/>
    <property type="match status" value="1"/>
</dbReference>
<gene>
    <name evidence="11" type="ORF">WI372_12460</name>
</gene>
<evidence type="ECO:0000256" key="5">
    <source>
        <dbReference type="ARBA" id="ARBA00018141"/>
    </source>
</evidence>
<comment type="similarity">
    <text evidence="3">Belongs to the PTPS family. QueD subfamily.</text>
</comment>
<keyword evidence="7" id="KW-0862">Zinc</keyword>
<sequence>MPRVNITRRVHWNSAHRLYRPDWSDEQNARVYGVCANRHGHGHNYEMDVTVSGEVDPETGYVIDLKDLKDLVEAHIVDDLDHRHLNVEVPWLADRVPTTENLVIAIWERLLPHLPEQVVLERLVLWETPRHYVEYTRELAEQGGEA</sequence>
<name>A0ABU9EAM0_9BACT</name>
<dbReference type="EMBL" id="JBBHLI010000007">
    <property type="protein sequence ID" value="MEK9501795.1"/>
    <property type="molecule type" value="Genomic_DNA"/>
</dbReference>
<comment type="cofactor">
    <cofactor evidence="1">
        <name>Zn(2+)</name>
        <dbReference type="ChEBI" id="CHEBI:29105"/>
    </cofactor>
</comment>
<protein>
    <recommendedName>
        <fullName evidence="5">6-carboxy-5,6,7,8-tetrahydropterin synthase</fullName>
        <ecNumber evidence="4">4.1.2.50</ecNumber>
    </recommendedName>
    <alternativeName>
        <fullName evidence="9">Queuosine biosynthesis protein QueD</fullName>
    </alternativeName>
</protein>
<evidence type="ECO:0000256" key="6">
    <source>
        <dbReference type="ARBA" id="ARBA00022723"/>
    </source>
</evidence>
<evidence type="ECO:0000313" key="12">
    <source>
        <dbReference type="Proteomes" id="UP001484239"/>
    </source>
</evidence>
<dbReference type="EC" id="4.1.2.50" evidence="4"/>
<keyword evidence="12" id="KW-1185">Reference proteome</keyword>
<evidence type="ECO:0000256" key="7">
    <source>
        <dbReference type="ARBA" id="ARBA00022833"/>
    </source>
</evidence>
<proteinExistence type="inferred from homology"/>
<evidence type="ECO:0000256" key="1">
    <source>
        <dbReference type="ARBA" id="ARBA00001947"/>
    </source>
</evidence>
<accession>A0ABU9EAM0</accession>
<comment type="catalytic activity">
    <reaction evidence="10">
        <text>7,8-dihydroneopterin 3'-triphosphate + H2O = 6-carboxy-5,6,7,8-tetrahydropterin + triphosphate + acetaldehyde + 2 H(+)</text>
        <dbReference type="Rhea" id="RHEA:27966"/>
        <dbReference type="ChEBI" id="CHEBI:15343"/>
        <dbReference type="ChEBI" id="CHEBI:15377"/>
        <dbReference type="ChEBI" id="CHEBI:15378"/>
        <dbReference type="ChEBI" id="CHEBI:18036"/>
        <dbReference type="ChEBI" id="CHEBI:58462"/>
        <dbReference type="ChEBI" id="CHEBI:61032"/>
        <dbReference type="EC" id="4.1.2.50"/>
    </reaction>
</comment>
<evidence type="ECO:0000313" key="11">
    <source>
        <dbReference type="EMBL" id="MEK9501795.1"/>
    </source>
</evidence>
<keyword evidence="6" id="KW-0479">Metal-binding</keyword>